<reference evidence="2" key="1">
    <citation type="journal article" date="2022" name="Nat. Commun.">
        <title>Chromosome evolution and the genetic basis of agronomically important traits in greater yam.</title>
        <authorList>
            <person name="Bredeson J.V."/>
            <person name="Lyons J.B."/>
            <person name="Oniyinde I.O."/>
            <person name="Okereke N.R."/>
            <person name="Kolade O."/>
            <person name="Nnabue I."/>
            <person name="Nwadili C.O."/>
            <person name="Hribova E."/>
            <person name="Parker M."/>
            <person name="Nwogha J."/>
            <person name="Shu S."/>
            <person name="Carlson J."/>
            <person name="Kariba R."/>
            <person name="Muthemba S."/>
            <person name="Knop K."/>
            <person name="Barton G.J."/>
            <person name="Sherwood A.V."/>
            <person name="Lopez-Montes A."/>
            <person name="Asiedu R."/>
            <person name="Jamnadass R."/>
            <person name="Muchugi A."/>
            <person name="Goodstein D."/>
            <person name="Egesi C.N."/>
            <person name="Featherston J."/>
            <person name="Asfaw A."/>
            <person name="Simpson G.G."/>
            <person name="Dolezel J."/>
            <person name="Hendre P.S."/>
            <person name="Van Deynze A."/>
            <person name="Kumar P.L."/>
            <person name="Obidiegwu J.E."/>
            <person name="Bhattacharjee R."/>
            <person name="Rokhsar D.S."/>
        </authorList>
    </citation>
    <scope>NUCLEOTIDE SEQUENCE [LARGE SCALE GENOMIC DNA]</scope>
    <source>
        <strain evidence="2">cv. TDa95/00328</strain>
    </source>
</reference>
<comment type="caution">
    <text evidence="1">The sequence shown here is derived from an EMBL/GenBank/DDBJ whole genome shotgun (WGS) entry which is preliminary data.</text>
</comment>
<evidence type="ECO:0000313" key="1">
    <source>
        <dbReference type="EMBL" id="KAH7685301.1"/>
    </source>
</evidence>
<dbReference type="Proteomes" id="UP000827976">
    <property type="component" value="Chromosome 4"/>
</dbReference>
<accession>A0ACB7WB56</accession>
<proteinExistence type="predicted"/>
<evidence type="ECO:0000313" key="2">
    <source>
        <dbReference type="Proteomes" id="UP000827976"/>
    </source>
</evidence>
<name>A0ACB7WB56_DIOAL</name>
<dbReference type="EMBL" id="CM037014">
    <property type="protein sequence ID" value="KAH7685301.1"/>
    <property type="molecule type" value="Genomic_DNA"/>
</dbReference>
<protein>
    <submittedName>
        <fullName evidence="1">Uncharacterized protein</fullName>
    </submittedName>
</protein>
<organism evidence="1 2">
    <name type="scientific">Dioscorea alata</name>
    <name type="common">Purple yam</name>
    <dbReference type="NCBI Taxonomy" id="55571"/>
    <lineage>
        <taxon>Eukaryota</taxon>
        <taxon>Viridiplantae</taxon>
        <taxon>Streptophyta</taxon>
        <taxon>Embryophyta</taxon>
        <taxon>Tracheophyta</taxon>
        <taxon>Spermatophyta</taxon>
        <taxon>Magnoliopsida</taxon>
        <taxon>Liliopsida</taxon>
        <taxon>Dioscoreales</taxon>
        <taxon>Dioscoreaceae</taxon>
        <taxon>Dioscorea</taxon>
    </lineage>
</organism>
<keyword evidence="2" id="KW-1185">Reference proteome</keyword>
<gene>
    <name evidence="1" type="ORF">IHE45_04G030900</name>
</gene>
<sequence>MEVEKLRALIGLNENRGKEVGVAAFDLSQTSTICYGWSARAGG</sequence>